<evidence type="ECO:0000313" key="3">
    <source>
        <dbReference type="Proteomes" id="UP001324427"/>
    </source>
</evidence>
<feature type="compositionally biased region" description="Gly residues" evidence="1">
    <location>
        <begin position="81"/>
        <end position="100"/>
    </location>
</feature>
<sequence length="169" mass="17675">MAPWMAFVEAWAVQQLLRTPAFHRGVEKVAKGVHRLRHGTPPEELGGTKIDQPGNAGFLGHFFEEVKTQLGQAEAKSGSRLGSGGGKPGGGGGSGSGSGSTAGVNVDSRAMGHAGPKSAAEQKAARVHEINADAAWRDAQKNAAVPPQQGFLGEYAEALRQQLKSDKRR</sequence>
<protein>
    <submittedName>
        <fullName evidence="2">Uncharacterized protein</fullName>
    </submittedName>
</protein>
<accession>A0AAV9JU85</accession>
<proteinExistence type="predicted"/>
<reference evidence="2 3" key="1">
    <citation type="submission" date="2021-11" db="EMBL/GenBank/DDBJ databases">
        <title>Black yeast isolated from Biological Soil Crust.</title>
        <authorList>
            <person name="Kurbessoian T."/>
        </authorList>
    </citation>
    <scope>NUCLEOTIDE SEQUENCE [LARGE SCALE GENOMIC DNA]</scope>
    <source>
        <strain evidence="2 3">CCFEE 5522</strain>
    </source>
</reference>
<name>A0AAV9JU85_9PEZI</name>
<comment type="caution">
    <text evidence="2">The sequence shown here is derived from an EMBL/GenBank/DDBJ whole genome shotgun (WGS) entry which is preliminary data.</text>
</comment>
<dbReference type="Proteomes" id="UP001324427">
    <property type="component" value="Unassembled WGS sequence"/>
</dbReference>
<gene>
    <name evidence="2" type="ORF">LTR36_007571</name>
</gene>
<dbReference type="AlphaFoldDB" id="A0AAV9JU85"/>
<organism evidence="2 3">
    <name type="scientific">Oleoguttula mirabilis</name>
    <dbReference type="NCBI Taxonomy" id="1507867"/>
    <lineage>
        <taxon>Eukaryota</taxon>
        <taxon>Fungi</taxon>
        <taxon>Dikarya</taxon>
        <taxon>Ascomycota</taxon>
        <taxon>Pezizomycotina</taxon>
        <taxon>Dothideomycetes</taxon>
        <taxon>Dothideomycetidae</taxon>
        <taxon>Mycosphaerellales</taxon>
        <taxon>Teratosphaeriaceae</taxon>
        <taxon>Oleoguttula</taxon>
    </lineage>
</organism>
<keyword evidence="3" id="KW-1185">Reference proteome</keyword>
<feature type="region of interest" description="Disordered" evidence="1">
    <location>
        <begin position="69"/>
        <end position="127"/>
    </location>
</feature>
<dbReference type="EMBL" id="JAVFHQ010000005">
    <property type="protein sequence ID" value="KAK4549115.1"/>
    <property type="molecule type" value="Genomic_DNA"/>
</dbReference>
<evidence type="ECO:0000313" key="2">
    <source>
        <dbReference type="EMBL" id="KAK4549115.1"/>
    </source>
</evidence>
<evidence type="ECO:0000256" key="1">
    <source>
        <dbReference type="SAM" id="MobiDB-lite"/>
    </source>
</evidence>